<dbReference type="EMBL" id="CAKOGL010000020">
    <property type="protein sequence ID" value="CAH2098877.1"/>
    <property type="molecule type" value="Genomic_DNA"/>
</dbReference>
<protein>
    <recommendedName>
        <fullName evidence="1">DUF7869 domain-containing protein</fullName>
    </recommendedName>
</protein>
<sequence>MLPYKSRGQLLVSLANSNLKEGFNKNIQPDNPNKPQEVPAVLYDDNNQDYFSAKGKKVCAMEFNSSDCRCPLKCTEKLTIDQRKKEFDKFWNSGSYEARCAILPGSITETKKKRSYAVNSKRVFTRRYKLCNTSVCKKAFLITLGISQSRIDVALNKLREQASISDKRGVKSGGRNAITDEKLQQIKKFIESLPKYSSHYCKDSTSAIFLAPNLNLTIIYDLYKEKYENPVSFSRFRLSFYKDFNLRFKKPQKDTCLRCDLYKANKSVATGEQLLSLENEHKDHLNHAYKLRDQMKKDLTAAKTNASLETLTFDLEKTHCLPRLPTSIVYYKRQLNLYNLGIHCGSNGKGFFNIWLEHEAGRGTQEVGSCLKKFISEHLKPGVTELILWADSCGGQNRSIKMVLMILHILHGHPTIQKITMRFLQPGHTYLPNDSEFGDVECALKSQIRLYTPEDYISVMQNCHRKNKFVVTRLKKEDFKSVTPLQNSITNRKTDLDKQKISWLSTFEIELRRDEPSKLFMKSKLEEEAQVIDISKGGKGRKQKPNFALNLPTLYPNGRELSAAKIQDLKELFKLIPADAQSFYSFLKNVPSRDFVDDADGLSNFIDFDIEENFMEY</sequence>
<dbReference type="PANTHER" id="PTHR10773:SF19">
    <property type="match status" value="1"/>
</dbReference>
<name>A0AAU9UIB7_EUPED</name>
<reference evidence="2" key="1">
    <citation type="submission" date="2022-03" db="EMBL/GenBank/DDBJ databases">
        <authorList>
            <person name="Tunstrom K."/>
        </authorList>
    </citation>
    <scope>NUCLEOTIDE SEQUENCE</scope>
</reference>
<dbReference type="PANTHER" id="PTHR10773">
    <property type="entry name" value="DNA-DIRECTED RNA POLYMERASES I, II, AND III SUBUNIT RPABC2"/>
    <property type="match status" value="1"/>
</dbReference>
<evidence type="ECO:0000259" key="1">
    <source>
        <dbReference type="Pfam" id="PF25273"/>
    </source>
</evidence>
<gene>
    <name evidence="2" type="ORF">EEDITHA_LOCUS13948</name>
</gene>
<feature type="domain" description="DUF7869" evidence="1">
    <location>
        <begin position="369"/>
        <end position="492"/>
    </location>
</feature>
<dbReference type="Pfam" id="PF25273">
    <property type="entry name" value="DUF7869"/>
    <property type="match status" value="1"/>
</dbReference>
<evidence type="ECO:0000313" key="2">
    <source>
        <dbReference type="EMBL" id="CAH2098877.1"/>
    </source>
</evidence>
<keyword evidence="3" id="KW-1185">Reference proteome</keyword>
<comment type="caution">
    <text evidence="2">The sequence shown here is derived from an EMBL/GenBank/DDBJ whole genome shotgun (WGS) entry which is preliminary data.</text>
</comment>
<evidence type="ECO:0000313" key="3">
    <source>
        <dbReference type="Proteomes" id="UP001153954"/>
    </source>
</evidence>
<dbReference type="Proteomes" id="UP001153954">
    <property type="component" value="Unassembled WGS sequence"/>
</dbReference>
<organism evidence="2 3">
    <name type="scientific">Euphydryas editha</name>
    <name type="common">Edith's checkerspot</name>
    <dbReference type="NCBI Taxonomy" id="104508"/>
    <lineage>
        <taxon>Eukaryota</taxon>
        <taxon>Metazoa</taxon>
        <taxon>Ecdysozoa</taxon>
        <taxon>Arthropoda</taxon>
        <taxon>Hexapoda</taxon>
        <taxon>Insecta</taxon>
        <taxon>Pterygota</taxon>
        <taxon>Neoptera</taxon>
        <taxon>Endopterygota</taxon>
        <taxon>Lepidoptera</taxon>
        <taxon>Glossata</taxon>
        <taxon>Ditrysia</taxon>
        <taxon>Papilionoidea</taxon>
        <taxon>Nymphalidae</taxon>
        <taxon>Nymphalinae</taxon>
        <taxon>Euphydryas</taxon>
    </lineage>
</organism>
<accession>A0AAU9UIB7</accession>
<proteinExistence type="predicted"/>
<dbReference type="InterPro" id="IPR057191">
    <property type="entry name" value="DUF7869"/>
</dbReference>
<dbReference type="AlphaFoldDB" id="A0AAU9UIB7"/>